<comment type="caution">
    <text evidence="1">The sequence shown here is derived from an EMBL/GenBank/DDBJ whole genome shotgun (WGS) entry which is preliminary data.</text>
</comment>
<proteinExistence type="predicted"/>
<dbReference type="PATRIC" id="fig|1354303.4.peg.2364"/>
<dbReference type="AlphaFoldDB" id="U4T9B2"/>
<dbReference type="STRING" id="1354303.M917_2399"/>
<gene>
    <name evidence="1" type="ORF">M917_2399</name>
</gene>
<keyword evidence="2" id="KW-1185">Reference proteome</keyword>
<sequence length="43" mass="4864">MVALCGMSEDKGLLLLNPACLLIQPQCEHRLTDCHYQKQSHKP</sequence>
<accession>U4T9B2</accession>
<organism evidence="1 2">
    <name type="scientific">Psychrobacter aquaticus CMS 56</name>
    <dbReference type="NCBI Taxonomy" id="1354303"/>
    <lineage>
        <taxon>Bacteria</taxon>
        <taxon>Pseudomonadati</taxon>
        <taxon>Pseudomonadota</taxon>
        <taxon>Gammaproteobacteria</taxon>
        <taxon>Moraxellales</taxon>
        <taxon>Moraxellaceae</taxon>
        <taxon>Psychrobacter</taxon>
    </lineage>
</organism>
<dbReference type="EMBL" id="AUSW01000034">
    <property type="protein sequence ID" value="ERL55053.1"/>
    <property type="molecule type" value="Genomic_DNA"/>
</dbReference>
<evidence type="ECO:0000313" key="1">
    <source>
        <dbReference type="EMBL" id="ERL55053.1"/>
    </source>
</evidence>
<protein>
    <submittedName>
        <fullName evidence="1">Uncharacterized protein</fullName>
    </submittedName>
</protein>
<dbReference type="Proteomes" id="UP000016761">
    <property type="component" value="Unassembled WGS sequence"/>
</dbReference>
<name>U4T9B2_9GAMM</name>
<reference evidence="1 2" key="1">
    <citation type="journal article" date="2013" name="Genome Announc.">
        <title>Draft Genome Sequence of Psychrobacter aquaticus Strain CMS 56T, Isolated from a Cyanobacterial Mat Sample Collected from Water Bodies in the McMurdo Dry Valley Region of Antarctica.</title>
        <authorList>
            <person name="Reddy G.S."/>
            <person name="Ara S."/>
            <person name="Singh A."/>
            <person name="Kumar Pinnaka A."/>
            <person name="Shivaji S."/>
        </authorList>
    </citation>
    <scope>NUCLEOTIDE SEQUENCE [LARGE SCALE GENOMIC DNA]</scope>
    <source>
        <strain evidence="1 2">CMS 56</strain>
    </source>
</reference>
<evidence type="ECO:0000313" key="2">
    <source>
        <dbReference type="Proteomes" id="UP000016761"/>
    </source>
</evidence>